<evidence type="ECO:0000256" key="3">
    <source>
        <dbReference type="ARBA" id="ARBA00022679"/>
    </source>
</evidence>
<dbReference type="InterPro" id="IPR001078">
    <property type="entry name" value="2-oxoacid_DH_actylTfrase"/>
</dbReference>
<gene>
    <name evidence="10" type="ORF">GA0070563_113129</name>
</gene>
<dbReference type="PANTHER" id="PTHR43178">
    <property type="entry name" value="DIHYDROLIPOAMIDE ACETYLTRANSFERASE COMPONENT OF PYRUVATE DEHYDROGENASE COMPLEX"/>
    <property type="match status" value="1"/>
</dbReference>
<dbReference type="SUPFAM" id="SSF52777">
    <property type="entry name" value="CoA-dependent acyltransferases"/>
    <property type="match status" value="1"/>
</dbReference>
<feature type="region of interest" description="Disordered" evidence="7">
    <location>
        <begin position="105"/>
        <end position="174"/>
    </location>
</feature>
<dbReference type="CDD" id="cd06849">
    <property type="entry name" value="lipoyl_domain"/>
    <property type="match status" value="1"/>
</dbReference>
<feature type="domain" description="Lipoyl-binding" evidence="8">
    <location>
        <begin position="3"/>
        <end position="78"/>
    </location>
</feature>
<name>A0A1C5AJ39_9ACTN</name>
<dbReference type="EC" id="2.3.1.-" evidence="6"/>
<dbReference type="PROSITE" id="PS00189">
    <property type="entry name" value="LIPOYL"/>
    <property type="match status" value="1"/>
</dbReference>
<keyword evidence="4 6" id="KW-0450">Lipoyl</keyword>
<dbReference type="FunFam" id="3.30.559.10:FF:000007">
    <property type="entry name" value="Dihydrolipoamide acetyltransferase component of pyruvate dehydrogenase complex"/>
    <property type="match status" value="1"/>
</dbReference>
<dbReference type="PANTHER" id="PTHR43178:SF5">
    <property type="entry name" value="LIPOAMIDE ACYLTRANSFERASE COMPONENT OF BRANCHED-CHAIN ALPHA-KETO ACID DEHYDROGENASE COMPLEX, MITOCHONDRIAL"/>
    <property type="match status" value="1"/>
</dbReference>
<evidence type="ECO:0000256" key="7">
    <source>
        <dbReference type="SAM" id="MobiDB-lite"/>
    </source>
</evidence>
<dbReference type="Proteomes" id="UP000183585">
    <property type="component" value="Unassembled WGS sequence"/>
</dbReference>
<protein>
    <recommendedName>
        <fullName evidence="6">Dihydrolipoamide acetyltransferase component of pyruvate dehydrogenase complex</fullName>
        <ecNumber evidence="6">2.3.1.-</ecNumber>
    </recommendedName>
</protein>
<dbReference type="STRING" id="47853.TK50_30055"/>
<dbReference type="Gene3D" id="3.30.559.10">
    <property type="entry name" value="Chloramphenicol acetyltransferase-like domain"/>
    <property type="match status" value="1"/>
</dbReference>
<dbReference type="Gene3D" id="2.40.50.100">
    <property type="match status" value="1"/>
</dbReference>
<organism evidence="10 11">
    <name type="scientific">Micromonospora carbonacea</name>
    <dbReference type="NCBI Taxonomy" id="47853"/>
    <lineage>
        <taxon>Bacteria</taxon>
        <taxon>Bacillati</taxon>
        <taxon>Actinomycetota</taxon>
        <taxon>Actinomycetes</taxon>
        <taxon>Micromonosporales</taxon>
        <taxon>Micromonosporaceae</taxon>
        <taxon>Micromonospora</taxon>
    </lineage>
</organism>
<dbReference type="PROSITE" id="PS50968">
    <property type="entry name" value="BIOTINYL_LIPOYL"/>
    <property type="match status" value="1"/>
</dbReference>
<dbReference type="Pfam" id="PF00364">
    <property type="entry name" value="Biotin_lipoyl"/>
    <property type="match status" value="1"/>
</dbReference>
<keyword evidence="11" id="KW-1185">Reference proteome</keyword>
<dbReference type="GO" id="GO:0031405">
    <property type="term" value="F:lipoic acid binding"/>
    <property type="evidence" value="ECO:0007669"/>
    <property type="project" value="TreeGrafter"/>
</dbReference>
<dbReference type="SUPFAM" id="SSF51230">
    <property type="entry name" value="Single hybrid motif"/>
    <property type="match status" value="1"/>
</dbReference>
<dbReference type="PROSITE" id="PS51826">
    <property type="entry name" value="PSBD"/>
    <property type="match status" value="1"/>
</dbReference>
<dbReference type="InterPro" id="IPR004167">
    <property type="entry name" value="PSBD"/>
</dbReference>
<evidence type="ECO:0000256" key="5">
    <source>
        <dbReference type="ARBA" id="ARBA00023315"/>
    </source>
</evidence>
<evidence type="ECO:0000259" key="9">
    <source>
        <dbReference type="PROSITE" id="PS51826"/>
    </source>
</evidence>
<evidence type="ECO:0000256" key="2">
    <source>
        <dbReference type="ARBA" id="ARBA00007317"/>
    </source>
</evidence>
<dbReference type="GO" id="GO:0005737">
    <property type="term" value="C:cytoplasm"/>
    <property type="evidence" value="ECO:0007669"/>
    <property type="project" value="TreeGrafter"/>
</dbReference>
<feature type="compositionally biased region" description="Low complexity" evidence="7">
    <location>
        <begin position="138"/>
        <end position="161"/>
    </location>
</feature>
<evidence type="ECO:0000259" key="8">
    <source>
        <dbReference type="PROSITE" id="PS50968"/>
    </source>
</evidence>
<evidence type="ECO:0000256" key="1">
    <source>
        <dbReference type="ARBA" id="ARBA00001938"/>
    </source>
</evidence>
<dbReference type="InterPro" id="IPR023213">
    <property type="entry name" value="CAT-like_dom_sf"/>
</dbReference>
<evidence type="ECO:0000256" key="6">
    <source>
        <dbReference type="RuleBase" id="RU003423"/>
    </source>
</evidence>
<dbReference type="InterPro" id="IPR000089">
    <property type="entry name" value="Biotin_lipoyl"/>
</dbReference>
<sequence>MSDQVFLLPDLGEGLSEAEIVQWRVAVGDTVTVDQSVVEVETAKAVVDVPCPYAGRVVALHGAAGETRPVGQPLITIAPADGAAGSGEPAGHAAYREEERAGSGNVLIGYGTGHGAAGRRRRRPRLSVAPEPAPSADPAPGSAPSAEPAPGSAPSAEPAPGLVSTPAPDPAAAAPGGAVALVISPIVRRLAREHGIDPATLRGTGPGGVVRRADVEAALAGTAPPSAPAPVPDHPGATPSGAAAGPATAGRTAVPVGEEDLVVPLTGVRKVIADKLSRSRREIPEVTIWVDADATALVETRRAINAATPDAPVSLLALLARVCLSGLRRFPQLNARVDTEGQRIVQSRGVHLGIAAQTDRGLVVPVLRDAHLLTTRELAVALAETTAAARAGALPPARLTGGTFTLNNYGVFGVDGSTPIINHPEAALLGVGRIVDKPWVVDGQLAVRKVTQLSLTFDHRVCDGGVAGGFLRHVADCVEQPALLIANG</sequence>
<dbReference type="Pfam" id="PF00198">
    <property type="entry name" value="2-oxoacid_dh"/>
    <property type="match status" value="1"/>
</dbReference>
<keyword evidence="10" id="KW-0670">Pyruvate</keyword>
<reference evidence="11" key="1">
    <citation type="submission" date="2016-06" db="EMBL/GenBank/DDBJ databases">
        <authorList>
            <person name="Varghese N."/>
            <person name="Submissions Spin"/>
        </authorList>
    </citation>
    <scope>NUCLEOTIDE SEQUENCE [LARGE SCALE GENOMIC DNA]</scope>
    <source>
        <strain evidence="11">DSM 43168</strain>
    </source>
</reference>
<comment type="similarity">
    <text evidence="2 6">Belongs to the 2-oxoacid dehydrogenase family.</text>
</comment>
<dbReference type="GO" id="GO:0016407">
    <property type="term" value="F:acetyltransferase activity"/>
    <property type="evidence" value="ECO:0007669"/>
    <property type="project" value="TreeGrafter"/>
</dbReference>
<evidence type="ECO:0000313" key="11">
    <source>
        <dbReference type="Proteomes" id="UP000183585"/>
    </source>
</evidence>
<comment type="cofactor">
    <cofactor evidence="1 6">
        <name>(R)-lipoate</name>
        <dbReference type="ChEBI" id="CHEBI:83088"/>
    </cofactor>
</comment>
<dbReference type="RefSeq" id="WP_074477244.1">
    <property type="nucleotide sequence ID" value="NZ_FMCT01000013.1"/>
</dbReference>
<dbReference type="InterPro" id="IPR036625">
    <property type="entry name" value="E3-bd_dom_sf"/>
</dbReference>
<dbReference type="Pfam" id="PF02817">
    <property type="entry name" value="E3_binding"/>
    <property type="match status" value="1"/>
</dbReference>
<dbReference type="InterPro" id="IPR003016">
    <property type="entry name" value="2-oxoA_DH_lipoyl-BS"/>
</dbReference>
<accession>A0A1C5AJ39</accession>
<feature type="compositionally biased region" description="Low complexity" evidence="7">
    <location>
        <begin position="234"/>
        <end position="251"/>
    </location>
</feature>
<keyword evidence="5 6" id="KW-0012">Acyltransferase</keyword>
<dbReference type="InterPro" id="IPR011053">
    <property type="entry name" value="Single_hybrid_motif"/>
</dbReference>
<evidence type="ECO:0000313" key="10">
    <source>
        <dbReference type="EMBL" id="SCF45248.1"/>
    </source>
</evidence>
<dbReference type="SUPFAM" id="SSF47005">
    <property type="entry name" value="Peripheral subunit-binding domain of 2-oxo acid dehydrogenase complex"/>
    <property type="match status" value="1"/>
</dbReference>
<dbReference type="InterPro" id="IPR050743">
    <property type="entry name" value="2-oxoacid_DH_E2_comp"/>
</dbReference>
<dbReference type="AlphaFoldDB" id="A0A1C5AJ39"/>
<proteinExistence type="inferred from homology"/>
<dbReference type="EMBL" id="FMCT01000013">
    <property type="protein sequence ID" value="SCF45248.1"/>
    <property type="molecule type" value="Genomic_DNA"/>
</dbReference>
<feature type="region of interest" description="Disordered" evidence="7">
    <location>
        <begin position="221"/>
        <end position="251"/>
    </location>
</feature>
<feature type="domain" description="Peripheral subunit-binding (PSBD)" evidence="9">
    <location>
        <begin position="182"/>
        <end position="219"/>
    </location>
</feature>
<keyword evidence="3 6" id="KW-0808">Transferase</keyword>
<evidence type="ECO:0000256" key="4">
    <source>
        <dbReference type="ARBA" id="ARBA00022823"/>
    </source>
</evidence>
<dbReference type="Gene3D" id="4.10.320.10">
    <property type="entry name" value="E3-binding domain"/>
    <property type="match status" value="1"/>
</dbReference>